<keyword evidence="3" id="KW-1003">Cell membrane</keyword>
<dbReference type="Pfam" id="PF00528">
    <property type="entry name" value="BPD_transp_1"/>
    <property type="match status" value="1"/>
</dbReference>
<feature type="transmembrane region" description="Helical" evidence="7">
    <location>
        <begin position="129"/>
        <end position="149"/>
    </location>
</feature>
<comment type="similarity">
    <text evidence="7">Belongs to the binding-protein-dependent transport system permease family.</text>
</comment>
<dbReference type="InterPro" id="IPR035906">
    <property type="entry name" value="MetI-like_sf"/>
</dbReference>
<evidence type="ECO:0000256" key="6">
    <source>
        <dbReference type="ARBA" id="ARBA00023136"/>
    </source>
</evidence>
<dbReference type="RefSeq" id="WP_235704225.1">
    <property type="nucleotide sequence ID" value="NZ_JAKGBZ010000016.1"/>
</dbReference>
<evidence type="ECO:0000256" key="7">
    <source>
        <dbReference type="RuleBase" id="RU363032"/>
    </source>
</evidence>
<keyword evidence="10" id="KW-1185">Reference proteome</keyword>
<protein>
    <submittedName>
        <fullName evidence="9">ABC transporter permease</fullName>
    </submittedName>
</protein>
<feature type="transmembrane region" description="Helical" evidence="7">
    <location>
        <begin position="12"/>
        <end position="31"/>
    </location>
</feature>
<feature type="transmembrane region" description="Helical" evidence="7">
    <location>
        <begin position="194"/>
        <end position="214"/>
    </location>
</feature>
<feature type="domain" description="ABC transmembrane type-1" evidence="8">
    <location>
        <begin position="52"/>
        <end position="252"/>
    </location>
</feature>
<organism evidence="9 10">
    <name type="scientific">Acidiphilium iwatense</name>
    <dbReference type="NCBI Taxonomy" id="768198"/>
    <lineage>
        <taxon>Bacteria</taxon>
        <taxon>Pseudomonadati</taxon>
        <taxon>Pseudomonadota</taxon>
        <taxon>Alphaproteobacteria</taxon>
        <taxon>Acetobacterales</taxon>
        <taxon>Acidocellaceae</taxon>
        <taxon>Acidiphilium</taxon>
    </lineage>
</organism>
<accession>A0ABS9DZ86</accession>
<evidence type="ECO:0000313" key="10">
    <source>
        <dbReference type="Proteomes" id="UP001521209"/>
    </source>
</evidence>
<comment type="subcellular location">
    <subcellularLocation>
        <location evidence="1 7">Cell membrane</location>
        <topology evidence="1 7">Multi-pass membrane protein</topology>
    </subcellularLocation>
</comment>
<name>A0ABS9DZ86_9PROT</name>
<dbReference type="PANTHER" id="PTHR30183">
    <property type="entry name" value="MOLYBDENUM TRANSPORT SYSTEM PERMEASE PROTEIN MODB"/>
    <property type="match status" value="1"/>
</dbReference>
<sequence>MLPRPRGVLLTSWLLGGVLLVFIVVPLARLIGSQSAGSLMRVAARPDVRQAILLSLEAALLATCVAAVIGVPLAYALARAEFPGKGIVGAIVDIPLAVPHTVAGIALLFVFGRRGIFGGFADRWLDLRFWGTIAGIVVAMLFVSAPYAVNAARIGFEAVDPRLEKVARTIGMGPWRVLWTITLPLAWRGIATGLTLTYARAISEFAAVVILVYYPMTAPVKIYELFLRFGLNRAAGMATLLLAITLVLLILFRYVAYGQKKATGYGR</sequence>
<evidence type="ECO:0000256" key="4">
    <source>
        <dbReference type="ARBA" id="ARBA00022692"/>
    </source>
</evidence>
<feature type="transmembrane region" description="Helical" evidence="7">
    <location>
        <begin position="87"/>
        <end position="109"/>
    </location>
</feature>
<keyword evidence="5 7" id="KW-1133">Transmembrane helix</keyword>
<feature type="transmembrane region" description="Helical" evidence="7">
    <location>
        <begin position="169"/>
        <end position="187"/>
    </location>
</feature>
<dbReference type="InterPro" id="IPR000515">
    <property type="entry name" value="MetI-like"/>
</dbReference>
<keyword evidence="4 7" id="KW-0812">Transmembrane</keyword>
<dbReference type="Proteomes" id="UP001521209">
    <property type="component" value="Unassembled WGS sequence"/>
</dbReference>
<dbReference type="PROSITE" id="PS50928">
    <property type="entry name" value="ABC_TM1"/>
    <property type="match status" value="1"/>
</dbReference>
<feature type="transmembrane region" description="Helical" evidence="7">
    <location>
        <begin position="52"/>
        <end position="75"/>
    </location>
</feature>
<feature type="transmembrane region" description="Helical" evidence="7">
    <location>
        <begin position="234"/>
        <end position="257"/>
    </location>
</feature>
<dbReference type="Gene3D" id="1.10.3720.10">
    <property type="entry name" value="MetI-like"/>
    <property type="match status" value="1"/>
</dbReference>
<evidence type="ECO:0000259" key="8">
    <source>
        <dbReference type="PROSITE" id="PS50928"/>
    </source>
</evidence>
<proteinExistence type="inferred from homology"/>
<evidence type="ECO:0000256" key="5">
    <source>
        <dbReference type="ARBA" id="ARBA00022989"/>
    </source>
</evidence>
<gene>
    <name evidence="9" type="ORF">L2A60_09900</name>
</gene>
<keyword evidence="2 7" id="KW-0813">Transport</keyword>
<dbReference type="CDD" id="cd06261">
    <property type="entry name" value="TM_PBP2"/>
    <property type="match status" value="1"/>
</dbReference>
<evidence type="ECO:0000256" key="2">
    <source>
        <dbReference type="ARBA" id="ARBA00022448"/>
    </source>
</evidence>
<evidence type="ECO:0000256" key="3">
    <source>
        <dbReference type="ARBA" id="ARBA00022475"/>
    </source>
</evidence>
<evidence type="ECO:0000256" key="1">
    <source>
        <dbReference type="ARBA" id="ARBA00004651"/>
    </source>
</evidence>
<keyword evidence="6 7" id="KW-0472">Membrane</keyword>
<dbReference type="PANTHER" id="PTHR30183:SF3">
    <property type="entry name" value="MOLYBDENUM TRANSPORT SYSTEM PERMEASE PROTEIN MODB"/>
    <property type="match status" value="1"/>
</dbReference>
<evidence type="ECO:0000313" key="9">
    <source>
        <dbReference type="EMBL" id="MCF3946991.1"/>
    </source>
</evidence>
<dbReference type="EMBL" id="JAKGBZ010000016">
    <property type="protein sequence ID" value="MCF3946991.1"/>
    <property type="molecule type" value="Genomic_DNA"/>
</dbReference>
<reference evidence="9 10" key="1">
    <citation type="submission" date="2022-01" db="EMBL/GenBank/DDBJ databases">
        <authorList>
            <person name="Won M."/>
            <person name="Kim S.-J."/>
            <person name="Kwon S.-W."/>
        </authorList>
    </citation>
    <scope>NUCLEOTIDE SEQUENCE [LARGE SCALE GENOMIC DNA]</scope>
    <source>
        <strain evidence="9 10">KCTC 23505</strain>
    </source>
</reference>
<dbReference type="SUPFAM" id="SSF161098">
    <property type="entry name" value="MetI-like"/>
    <property type="match status" value="1"/>
</dbReference>
<comment type="caution">
    <text evidence="9">The sequence shown here is derived from an EMBL/GenBank/DDBJ whole genome shotgun (WGS) entry which is preliminary data.</text>
</comment>